<dbReference type="InterPro" id="IPR004843">
    <property type="entry name" value="Calcineurin-like_PHP"/>
</dbReference>
<keyword evidence="3" id="KW-0378">Hydrolase</keyword>
<dbReference type="PANTHER" id="PTHR42850:SF4">
    <property type="entry name" value="ZINC-DEPENDENT ENDOPOLYPHOSPHATASE"/>
    <property type="match status" value="1"/>
</dbReference>
<dbReference type="Pfam" id="PF00149">
    <property type="entry name" value="Metallophos"/>
    <property type="match status" value="1"/>
</dbReference>
<sequence>MSAPPRHVARHRPNTSGRDFVVGDIHGAFTLLRQALARARFNPATDRLFSVGDLVDRGVESPAAAEWIDKPWFHAVLGNHDAQYAFMKGGPISEDISCNGVERWWLSMPEQRFEALCQALARLPFAIEVESAEGLIVLVHAGVPLDYPDWGSFAQALRDGHEGALIAALWDRESAQWAQDVTDGPERGIEPGYWLHDIAHAFHGHTPDTRNAYRPYRLSNRYYIDTGACFAHKRPGATLSLFDLTNPAEPLIALRPDTPTPRENDGSLSRALP</sequence>
<feature type="region of interest" description="Disordered" evidence="1">
    <location>
        <begin position="251"/>
        <end position="273"/>
    </location>
</feature>
<name>A0AAE3G576_9GAMM</name>
<dbReference type="SUPFAM" id="SSF56300">
    <property type="entry name" value="Metallo-dependent phosphatases"/>
    <property type="match status" value="1"/>
</dbReference>
<reference evidence="3" key="1">
    <citation type="submission" date="2022-03" db="EMBL/GenBank/DDBJ databases">
        <title>Genomic Encyclopedia of Type Strains, Phase III (KMG-III): the genomes of soil and plant-associated and newly described type strains.</title>
        <authorList>
            <person name="Whitman W."/>
        </authorList>
    </citation>
    <scope>NUCLEOTIDE SEQUENCE</scope>
    <source>
        <strain evidence="3">ANL 6-2</strain>
    </source>
</reference>
<dbReference type="EMBL" id="JALJXV010000003">
    <property type="protein sequence ID" value="MCP1674623.1"/>
    <property type="molecule type" value="Genomic_DNA"/>
</dbReference>
<comment type="caution">
    <text evidence="3">The sequence shown here is derived from an EMBL/GenBank/DDBJ whole genome shotgun (WGS) entry which is preliminary data.</text>
</comment>
<gene>
    <name evidence="3" type="ORF">J2T57_001725</name>
</gene>
<accession>A0AAE3G576</accession>
<protein>
    <submittedName>
        <fullName evidence="3">Serine/threonine protein phosphatase 1</fullName>
        <ecNumber evidence="3">3.1.3.16</ecNumber>
    </submittedName>
</protein>
<dbReference type="InterPro" id="IPR029052">
    <property type="entry name" value="Metallo-depent_PP-like"/>
</dbReference>
<dbReference type="RefSeq" id="WP_253476761.1">
    <property type="nucleotide sequence ID" value="NZ_JALJXV010000003.1"/>
</dbReference>
<dbReference type="Proteomes" id="UP001205843">
    <property type="component" value="Unassembled WGS sequence"/>
</dbReference>
<evidence type="ECO:0000313" key="4">
    <source>
        <dbReference type="Proteomes" id="UP001205843"/>
    </source>
</evidence>
<dbReference type="EC" id="3.1.3.16" evidence="3"/>
<proteinExistence type="predicted"/>
<feature type="domain" description="Calcineurin-like phosphoesterase" evidence="2">
    <location>
        <begin position="21"/>
        <end position="170"/>
    </location>
</feature>
<dbReference type="InterPro" id="IPR050126">
    <property type="entry name" value="Ap4A_hydrolase"/>
</dbReference>
<evidence type="ECO:0000259" key="2">
    <source>
        <dbReference type="Pfam" id="PF00149"/>
    </source>
</evidence>
<evidence type="ECO:0000313" key="3">
    <source>
        <dbReference type="EMBL" id="MCP1674623.1"/>
    </source>
</evidence>
<dbReference type="GO" id="GO:0005737">
    <property type="term" value="C:cytoplasm"/>
    <property type="evidence" value="ECO:0007669"/>
    <property type="project" value="TreeGrafter"/>
</dbReference>
<dbReference type="GO" id="GO:0004722">
    <property type="term" value="F:protein serine/threonine phosphatase activity"/>
    <property type="evidence" value="ECO:0007669"/>
    <property type="project" value="UniProtKB-EC"/>
</dbReference>
<evidence type="ECO:0000256" key="1">
    <source>
        <dbReference type="SAM" id="MobiDB-lite"/>
    </source>
</evidence>
<dbReference type="Gene3D" id="3.60.21.10">
    <property type="match status" value="1"/>
</dbReference>
<dbReference type="AlphaFoldDB" id="A0AAE3G576"/>
<keyword evidence="4" id="KW-1185">Reference proteome</keyword>
<organism evidence="3 4">
    <name type="scientific">Natronocella acetinitrilica</name>
    <dbReference type="NCBI Taxonomy" id="414046"/>
    <lineage>
        <taxon>Bacteria</taxon>
        <taxon>Pseudomonadati</taxon>
        <taxon>Pseudomonadota</taxon>
        <taxon>Gammaproteobacteria</taxon>
        <taxon>Chromatiales</taxon>
        <taxon>Ectothiorhodospiraceae</taxon>
        <taxon>Natronocella</taxon>
    </lineage>
</organism>
<dbReference type="PANTHER" id="PTHR42850">
    <property type="entry name" value="METALLOPHOSPHOESTERASE"/>
    <property type="match status" value="1"/>
</dbReference>